<name>A0A239WLQ7_STRAI</name>
<dbReference type="Pfam" id="PF00440">
    <property type="entry name" value="TetR_N"/>
    <property type="match status" value="1"/>
</dbReference>
<dbReference type="SUPFAM" id="SSF46689">
    <property type="entry name" value="Homeodomain-like"/>
    <property type="match status" value="1"/>
</dbReference>
<proteinExistence type="predicted"/>
<dbReference type="KEGG" id="saco:SAME_00428"/>
<keyword evidence="1 2" id="KW-0238">DNA-binding</keyword>
<feature type="domain" description="HTH tetR-type" evidence="3">
    <location>
        <begin position="23"/>
        <end position="83"/>
    </location>
</feature>
<protein>
    <submittedName>
        <fullName evidence="4">TetR family transcriptional regulator</fullName>
    </submittedName>
</protein>
<reference evidence="4 5" key="1">
    <citation type="submission" date="2017-06" db="EMBL/GenBank/DDBJ databases">
        <authorList>
            <consortium name="Pathogen Informatics"/>
        </authorList>
    </citation>
    <scope>NUCLEOTIDE SEQUENCE [LARGE SCALE GENOMIC DNA]</scope>
    <source>
        <strain evidence="4 5">NCTC11291</strain>
    </source>
</reference>
<dbReference type="InterPro" id="IPR050624">
    <property type="entry name" value="HTH-type_Tx_Regulator"/>
</dbReference>
<dbReference type="EMBL" id="LT906454">
    <property type="protein sequence ID" value="SNV35020.1"/>
    <property type="molecule type" value="Genomic_DNA"/>
</dbReference>
<dbReference type="Proteomes" id="UP000215144">
    <property type="component" value="Chromosome 1"/>
</dbReference>
<dbReference type="OrthoDB" id="9810250at2"/>
<dbReference type="Gene3D" id="1.10.357.10">
    <property type="entry name" value="Tetracycline Repressor, domain 2"/>
    <property type="match status" value="1"/>
</dbReference>
<dbReference type="GO" id="GO:0003677">
    <property type="term" value="F:DNA binding"/>
    <property type="evidence" value="ECO:0007669"/>
    <property type="project" value="UniProtKB-UniRule"/>
</dbReference>
<dbReference type="InterPro" id="IPR001647">
    <property type="entry name" value="HTH_TetR"/>
</dbReference>
<evidence type="ECO:0000313" key="4">
    <source>
        <dbReference type="EMBL" id="SNV35020.1"/>
    </source>
</evidence>
<accession>A0A239WLQ7</accession>
<dbReference type="RefSeq" id="WP_095121754.1">
    <property type="nucleotide sequence ID" value="NZ_LT906454.1"/>
</dbReference>
<evidence type="ECO:0000313" key="5">
    <source>
        <dbReference type="Proteomes" id="UP000215144"/>
    </source>
</evidence>
<dbReference type="InterPro" id="IPR009057">
    <property type="entry name" value="Homeodomain-like_sf"/>
</dbReference>
<feature type="DNA-binding region" description="H-T-H motif" evidence="2">
    <location>
        <begin position="46"/>
        <end position="65"/>
    </location>
</feature>
<dbReference type="PANTHER" id="PTHR43479:SF11">
    <property type="entry name" value="ACREF_ENVCD OPERON REPRESSOR-RELATED"/>
    <property type="match status" value="1"/>
</dbReference>
<dbReference type="AlphaFoldDB" id="A0A239WLQ7"/>
<evidence type="ECO:0000256" key="1">
    <source>
        <dbReference type="ARBA" id="ARBA00023125"/>
    </source>
</evidence>
<evidence type="ECO:0000259" key="3">
    <source>
        <dbReference type="PROSITE" id="PS50977"/>
    </source>
</evidence>
<evidence type="ECO:0000256" key="2">
    <source>
        <dbReference type="PROSITE-ProRule" id="PRU00335"/>
    </source>
</evidence>
<gene>
    <name evidence="4" type="ORF">SAMEA4504048_00428</name>
</gene>
<dbReference type="PROSITE" id="PS50977">
    <property type="entry name" value="HTH_TETR_2"/>
    <property type="match status" value="1"/>
</dbReference>
<dbReference type="PANTHER" id="PTHR43479">
    <property type="entry name" value="ACREF/ENVCD OPERON REPRESSOR-RELATED"/>
    <property type="match status" value="1"/>
</dbReference>
<sequence length="185" mass="21787">MARKVTSETALISLKIANREAKQITKEAIEESLLLLLETKALDRISISELTQKAGVSRNAFYRHYQSKEALFYKIIKRATLTTVKGLQRFNLETERYQAWLYLFKKAKEHSRLLKIILKHNMVQWLYDIILNRLDKFQRQSDTTRRLYIHSFWSQAVLSVLGRWITEGMIIPEEEMAAMDLPLLI</sequence>
<organism evidence="4 5">
    <name type="scientific">Streptococcus acidominimus</name>
    <dbReference type="NCBI Taxonomy" id="1326"/>
    <lineage>
        <taxon>Bacteria</taxon>
        <taxon>Bacillati</taxon>
        <taxon>Bacillota</taxon>
        <taxon>Bacilli</taxon>
        <taxon>Lactobacillales</taxon>
        <taxon>Streptococcaceae</taxon>
        <taxon>Streptococcus</taxon>
    </lineage>
</organism>